<organism evidence="2 3">
    <name type="scientific">Sinanodonta woodiana</name>
    <name type="common">Chinese pond mussel</name>
    <name type="synonym">Anodonta woodiana</name>
    <dbReference type="NCBI Taxonomy" id="1069815"/>
    <lineage>
        <taxon>Eukaryota</taxon>
        <taxon>Metazoa</taxon>
        <taxon>Spiralia</taxon>
        <taxon>Lophotrochozoa</taxon>
        <taxon>Mollusca</taxon>
        <taxon>Bivalvia</taxon>
        <taxon>Autobranchia</taxon>
        <taxon>Heteroconchia</taxon>
        <taxon>Palaeoheterodonta</taxon>
        <taxon>Unionida</taxon>
        <taxon>Unionoidea</taxon>
        <taxon>Unionidae</taxon>
        <taxon>Unioninae</taxon>
        <taxon>Sinanodonta</taxon>
    </lineage>
</organism>
<name>A0ABD3VVP2_SINWO</name>
<proteinExistence type="predicted"/>
<dbReference type="EMBL" id="JBJQND010000009">
    <property type="protein sequence ID" value="KAL3865425.1"/>
    <property type="molecule type" value="Genomic_DNA"/>
</dbReference>
<keyword evidence="1" id="KW-0732">Signal</keyword>
<dbReference type="Proteomes" id="UP001634394">
    <property type="component" value="Unassembled WGS sequence"/>
</dbReference>
<protein>
    <submittedName>
        <fullName evidence="2">Uncharacterized protein</fullName>
    </submittedName>
</protein>
<gene>
    <name evidence="2" type="ORF">ACJMK2_042815</name>
</gene>
<comment type="caution">
    <text evidence="2">The sequence shown here is derived from an EMBL/GenBank/DDBJ whole genome shotgun (WGS) entry which is preliminary data.</text>
</comment>
<sequence length="86" mass="9416">MMNKTLVFTIALVVVLALEARLSTAQQGSEQTTQTSYTTKDSCPCNVVVYNACICHIIESNPRLAQQMIESYFAAMNSIIGIIGKK</sequence>
<reference evidence="2 3" key="1">
    <citation type="submission" date="2024-11" db="EMBL/GenBank/DDBJ databases">
        <title>Chromosome-level genome assembly of the freshwater bivalve Anodonta woodiana.</title>
        <authorList>
            <person name="Chen X."/>
        </authorList>
    </citation>
    <scope>NUCLEOTIDE SEQUENCE [LARGE SCALE GENOMIC DNA]</scope>
    <source>
        <strain evidence="2">MN2024</strain>
        <tissue evidence="2">Gills</tissue>
    </source>
</reference>
<feature type="chain" id="PRO_5044887920" evidence="1">
    <location>
        <begin position="26"/>
        <end position="86"/>
    </location>
</feature>
<evidence type="ECO:0000313" key="2">
    <source>
        <dbReference type="EMBL" id="KAL3865425.1"/>
    </source>
</evidence>
<feature type="signal peptide" evidence="1">
    <location>
        <begin position="1"/>
        <end position="25"/>
    </location>
</feature>
<evidence type="ECO:0000256" key="1">
    <source>
        <dbReference type="SAM" id="SignalP"/>
    </source>
</evidence>
<evidence type="ECO:0000313" key="3">
    <source>
        <dbReference type="Proteomes" id="UP001634394"/>
    </source>
</evidence>
<dbReference type="AlphaFoldDB" id="A0ABD3VVP2"/>
<accession>A0ABD3VVP2</accession>
<keyword evidence="3" id="KW-1185">Reference proteome</keyword>